<sequence length="182" mass="20120">MRSFFTVIFFIIISTFCSAQNVKAIDLPALTSTSNLELKNLMEWLIDPAADAIWDSVSTIIDRNGTTNISPKNDAEWETLRQQAAVLTEAGNLLMMSDRVRPGKIWPLAAKKLKTSGLLALQATMNKDPDLLFKAGEEIYKSCAGCHHAYANFEKSTSSIPQGSNSVLHLSRQSQPFQFASH</sequence>
<dbReference type="Proteomes" id="UP000192708">
    <property type="component" value="Unassembled WGS sequence"/>
</dbReference>
<proteinExistence type="predicted"/>
<dbReference type="OrthoDB" id="8537166at2"/>
<gene>
    <name evidence="2" type="ORF">SAMN06296008_101286</name>
</gene>
<dbReference type="EMBL" id="FWXJ01000001">
    <property type="protein sequence ID" value="SMC30801.1"/>
    <property type="molecule type" value="Genomic_DNA"/>
</dbReference>
<dbReference type="InterPro" id="IPR010980">
    <property type="entry name" value="Cyt_c/b562"/>
</dbReference>
<dbReference type="GO" id="GO:0022900">
    <property type="term" value="P:electron transport chain"/>
    <property type="evidence" value="ECO:0007669"/>
    <property type="project" value="InterPro"/>
</dbReference>
<dbReference type="AlphaFoldDB" id="A0A1W1Y4P7"/>
<evidence type="ECO:0008006" key="4">
    <source>
        <dbReference type="Google" id="ProtNLM"/>
    </source>
</evidence>
<accession>A0A1W1Y4P7</accession>
<dbReference type="GO" id="GO:0005506">
    <property type="term" value="F:iron ion binding"/>
    <property type="evidence" value="ECO:0007669"/>
    <property type="project" value="InterPro"/>
</dbReference>
<feature type="chain" id="PRO_5012213008" description="Cytochrome c domain-containing protein" evidence="1">
    <location>
        <begin position="20"/>
        <end position="182"/>
    </location>
</feature>
<dbReference type="GO" id="GO:0009055">
    <property type="term" value="F:electron transfer activity"/>
    <property type="evidence" value="ECO:0007669"/>
    <property type="project" value="InterPro"/>
</dbReference>
<keyword evidence="1" id="KW-0732">Signal</keyword>
<dbReference type="RefSeq" id="WP_084282073.1">
    <property type="nucleotide sequence ID" value="NZ_FWXJ01000001.1"/>
</dbReference>
<evidence type="ECO:0000256" key="1">
    <source>
        <dbReference type="SAM" id="SignalP"/>
    </source>
</evidence>
<protein>
    <recommendedName>
        <fullName evidence="4">Cytochrome c domain-containing protein</fullName>
    </recommendedName>
</protein>
<keyword evidence="3" id="KW-1185">Reference proteome</keyword>
<dbReference type="GO" id="GO:0020037">
    <property type="term" value="F:heme binding"/>
    <property type="evidence" value="ECO:0007669"/>
    <property type="project" value="InterPro"/>
</dbReference>
<reference evidence="2 3" key="1">
    <citation type="submission" date="2017-04" db="EMBL/GenBank/DDBJ databases">
        <authorList>
            <person name="Afonso C.L."/>
            <person name="Miller P.J."/>
            <person name="Scott M.A."/>
            <person name="Spackman E."/>
            <person name="Goraichik I."/>
            <person name="Dimitrov K.M."/>
            <person name="Suarez D.L."/>
            <person name="Swayne D.E."/>
        </authorList>
    </citation>
    <scope>NUCLEOTIDE SEQUENCE [LARGE SCALE GENOMIC DNA]</scope>
    <source>
        <strain evidence="2 3">VK13</strain>
    </source>
</reference>
<organism evidence="2 3">
    <name type="scientific">Polynucleobacter kasalickyi</name>
    <dbReference type="NCBI Taxonomy" id="1938817"/>
    <lineage>
        <taxon>Bacteria</taxon>
        <taxon>Pseudomonadati</taxon>
        <taxon>Pseudomonadota</taxon>
        <taxon>Betaproteobacteria</taxon>
        <taxon>Burkholderiales</taxon>
        <taxon>Burkholderiaceae</taxon>
        <taxon>Polynucleobacter</taxon>
    </lineage>
</organism>
<dbReference type="SUPFAM" id="SSF47175">
    <property type="entry name" value="Cytochromes"/>
    <property type="match status" value="1"/>
</dbReference>
<evidence type="ECO:0000313" key="3">
    <source>
        <dbReference type="Proteomes" id="UP000192708"/>
    </source>
</evidence>
<dbReference type="STRING" id="1938817.SAMN06296008_101286"/>
<name>A0A1W1Y4P7_9BURK</name>
<evidence type="ECO:0000313" key="2">
    <source>
        <dbReference type="EMBL" id="SMC30801.1"/>
    </source>
</evidence>
<feature type="signal peptide" evidence="1">
    <location>
        <begin position="1"/>
        <end position="19"/>
    </location>
</feature>